<reference evidence="3" key="2">
    <citation type="submission" date="2019-12" db="EMBL/GenBank/DDBJ databases">
        <authorList>
            <person name="Cremers G."/>
        </authorList>
    </citation>
    <scope>NUCLEOTIDE SEQUENCE</scope>
    <source>
        <strain evidence="3">Mbul2</strain>
    </source>
</reference>
<reference evidence="4" key="3">
    <citation type="submission" date="2021-08" db="EMBL/GenBank/DDBJ databases">
        <authorList>
            <person name="Tani A."/>
            <person name="Ola A."/>
            <person name="Ogura Y."/>
            <person name="Katsura K."/>
            <person name="Hayashi T."/>
        </authorList>
    </citation>
    <scope>NUCLEOTIDE SEQUENCE</scope>
    <source>
        <strain evidence="4">DSM 21893</strain>
    </source>
</reference>
<feature type="transmembrane region" description="Helical" evidence="2">
    <location>
        <begin position="40"/>
        <end position="59"/>
    </location>
</feature>
<gene>
    <name evidence="3" type="ORF">MBLL_03396</name>
    <name evidence="4" type="ORF">OICFNHDK_3724</name>
</gene>
<keyword evidence="2" id="KW-1133">Transmembrane helix</keyword>
<organism evidence="3">
    <name type="scientific">Methylobacterium bullatum</name>
    <dbReference type="NCBI Taxonomy" id="570505"/>
    <lineage>
        <taxon>Bacteria</taxon>
        <taxon>Pseudomonadati</taxon>
        <taxon>Pseudomonadota</taxon>
        <taxon>Alphaproteobacteria</taxon>
        <taxon>Hyphomicrobiales</taxon>
        <taxon>Methylobacteriaceae</taxon>
        <taxon>Methylobacterium</taxon>
    </lineage>
</organism>
<dbReference type="AlphaFoldDB" id="A0A679K4D8"/>
<evidence type="ECO:0000256" key="2">
    <source>
        <dbReference type="SAM" id="Phobius"/>
    </source>
</evidence>
<proteinExistence type="predicted"/>
<feature type="region of interest" description="Disordered" evidence="1">
    <location>
        <begin position="78"/>
        <end position="108"/>
    </location>
</feature>
<keyword evidence="5" id="KW-1185">Reference proteome</keyword>
<accession>A0A679K4D8</accession>
<dbReference type="EMBL" id="BPQF01000019">
    <property type="protein sequence ID" value="GJD41242.1"/>
    <property type="molecule type" value="Genomic_DNA"/>
</dbReference>
<dbReference type="Proteomes" id="UP001055307">
    <property type="component" value="Unassembled WGS sequence"/>
</dbReference>
<name>A0A679K4D8_9HYPH</name>
<keyword evidence="2" id="KW-0812">Transmembrane</keyword>
<feature type="transmembrane region" description="Helical" evidence="2">
    <location>
        <begin position="12"/>
        <end position="34"/>
    </location>
</feature>
<reference evidence="4" key="1">
    <citation type="journal article" date="2016" name="Front. Microbiol.">
        <title>Genome Sequence of the Piezophilic, Mesophilic Sulfate-Reducing Bacterium Desulfovibrio indicus J2T.</title>
        <authorList>
            <person name="Cao J."/>
            <person name="Maignien L."/>
            <person name="Shao Z."/>
            <person name="Alain K."/>
            <person name="Jebbar M."/>
        </authorList>
    </citation>
    <scope>NUCLEOTIDE SEQUENCE</scope>
    <source>
        <strain evidence="4">DSM 21893</strain>
    </source>
</reference>
<evidence type="ECO:0000313" key="5">
    <source>
        <dbReference type="Proteomes" id="UP001055307"/>
    </source>
</evidence>
<evidence type="ECO:0000313" key="3">
    <source>
        <dbReference type="EMBL" id="CAA2144276.1"/>
    </source>
</evidence>
<dbReference type="RefSeq" id="WP_018043850.1">
    <property type="nucleotide sequence ID" value="NZ_BPQF01000019.1"/>
</dbReference>
<keyword evidence="2" id="KW-0472">Membrane</keyword>
<evidence type="ECO:0000256" key="1">
    <source>
        <dbReference type="SAM" id="MobiDB-lite"/>
    </source>
</evidence>
<evidence type="ECO:0000313" key="4">
    <source>
        <dbReference type="EMBL" id="GJD41242.1"/>
    </source>
</evidence>
<dbReference type="EMBL" id="LR743511">
    <property type="protein sequence ID" value="CAA2144276.1"/>
    <property type="molecule type" value="Genomic_DNA"/>
</dbReference>
<sequence length="108" mass="11355">MEKALAQAIKGLGKFGPDGLVFSVIILATFGALIAHVDPAWAIGAGCLFCILWLIRNFATARIDLQARKSSLELTAKSRGAPIAAQKPRTKRIPPSSAGSPDQPPPPP</sequence>
<protein>
    <submittedName>
        <fullName evidence="3">Uncharacterized protein</fullName>
    </submittedName>
</protein>